<dbReference type="InterPro" id="IPR050053">
    <property type="entry name" value="ATPase_alpha/beta_chains"/>
</dbReference>
<keyword evidence="6" id="KW-1278">Translocase</keyword>
<dbReference type="InterPro" id="IPR003593">
    <property type="entry name" value="AAA+_ATPase"/>
</dbReference>
<dbReference type="AlphaFoldDB" id="A0A381YSK8"/>
<dbReference type="CDD" id="cd18115">
    <property type="entry name" value="ATP-synt_F1_beta_N"/>
    <property type="match status" value="1"/>
</dbReference>
<keyword evidence="3" id="KW-0813">Transport</keyword>
<dbReference type="PANTHER" id="PTHR15184:SF71">
    <property type="entry name" value="ATP SYNTHASE SUBUNIT BETA, MITOCHONDRIAL"/>
    <property type="match status" value="1"/>
</dbReference>
<keyword evidence="10" id="KW-0066">ATP synthesis</keyword>
<comment type="similarity">
    <text evidence="2">Belongs to the ATPase alpha/beta chains family.</text>
</comment>
<sequence length="331" mass="35395">MATGKIVQVIGTVVDVEFPPDGMPLVYNALETTIGNEKLILEVEQHIGNNWVRCLALGPTEGLIRGTDAVDTGDAISVPVGDATLGRLFNALGDTLDGLEEIEGSEKWPIHRPAPSFEDQATEIAVLETGIKVLDLMTPFTKGGKIGAFGGAGVGKTVVIQELINNIATEHQGVSVFAGVGERSREGNDLWYEMQEAGVLPQTVLVFGQMNEPPGIRARVAQTGLTMAEYFKEERGQDVLLFVDNIYRYILAGMEVSALLGRMPSAVGYQPTLGTEMGALQERITSSKNGSITSVQAVYVPADDYTDPGIVTTFGHLDAVMTLERTLASQG</sequence>
<evidence type="ECO:0000313" key="12">
    <source>
        <dbReference type="EMBL" id="SVA80028.1"/>
    </source>
</evidence>
<evidence type="ECO:0000256" key="4">
    <source>
        <dbReference type="ARBA" id="ARBA00022741"/>
    </source>
</evidence>
<evidence type="ECO:0000256" key="3">
    <source>
        <dbReference type="ARBA" id="ARBA00022448"/>
    </source>
</evidence>
<keyword evidence="8" id="KW-0472">Membrane</keyword>
<keyword evidence="7" id="KW-0406">Ion transport</keyword>
<dbReference type="GO" id="GO:0005524">
    <property type="term" value="F:ATP binding"/>
    <property type="evidence" value="ECO:0007669"/>
    <property type="project" value="UniProtKB-KW"/>
</dbReference>
<evidence type="ECO:0000259" key="11">
    <source>
        <dbReference type="SMART" id="SM00382"/>
    </source>
</evidence>
<keyword evidence="5" id="KW-0067">ATP-binding</keyword>
<dbReference type="Pfam" id="PF02874">
    <property type="entry name" value="ATP-synt_ab_N"/>
    <property type="match status" value="1"/>
</dbReference>
<dbReference type="SUPFAM" id="SSF50615">
    <property type="entry name" value="N-terminal domain of alpha and beta subunits of F1 ATP synthase"/>
    <property type="match status" value="1"/>
</dbReference>
<dbReference type="Gene3D" id="2.40.10.170">
    <property type="match status" value="1"/>
</dbReference>
<dbReference type="EMBL" id="UINC01018962">
    <property type="protein sequence ID" value="SVA80028.1"/>
    <property type="molecule type" value="Genomic_DNA"/>
</dbReference>
<feature type="non-terminal residue" evidence="12">
    <location>
        <position position="331"/>
    </location>
</feature>
<dbReference type="SUPFAM" id="SSF52540">
    <property type="entry name" value="P-loop containing nucleoside triphosphate hydrolases"/>
    <property type="match status" value="1"/>
</dbReference>
<keyword evidence="9" id="KW-0139">CF(1)</keyword>
<dbReference type="InterPro" id="IPR036121">
    <property type="entry name" value="ATPase_F1/V1/A1_a/bsu_N_sf"/>
</dbReference>
<dbReference type="InterPro" id="IPR027417">
    <property type="entry name" value="P-loop_NTPase"/>
</dbReference>
<proteinExistence type="inferred from homology"/>
<organism evidence="12">
    <name type="scientific">marine metagenome</name>
    <dbReference type="NCBI Taxonomy" id="408172"/>
    <lineage>
        <taxon>unclassified sequences</taxon>
        <taxon>metagenomes</taxon>
        <taxon>ecological metagenomes</taxon>
    </lineage>
</organism>
<evidence type="ECO:0000256" key="7">
    <source>
        <dbReference type="ARBA" id="ARBA00023065"/>
    </source>
</evidence>
<evidence type="ECO:0000256" key="5">
    <source>
        <dbReference type="ARBA" id="ARBA00022840"/>
    </source>
</evidence>
<dbReference type="GO" id="GO:0046933">
    <property type="term" value="F:proton-transporting ATP synthase activity, rotational mechanism"/>
    <property type="evidence" value="ECO:0007669"/>
    <property type="project" value="InterPro"/>
</dbReference>
<dbReference type="SMART" id="SM00382">
    <property type="entry name" value="AAA"/>
    <property type="match status" value="1"/>
</dbReference>
<name>A0A381YSK8_9ZZZZ</name>
<evidence type="ECO:0000256" key="6">
    <source>
        <dbReference type="ARBA" id="ARBA00022967"/>
    </source>
</evidence>
<dbReference type="InterPro" id="IPR005722">
    <property type="entry name" value="ATP_synth_F1_bsu"/>
</dbReference>
<reference evidence="12" key="1">
    <citation type="submission" date="2018-05" db="EMBL/GenBank/DDBJ databases">
        <authorList>
            <person name="Lanie J.A."/>
            <person name="Ng W.-L."/>
            <person name="Kazmierczak K.M."/>
            <person name="Andrzejewski T.M."/>
            <person name="Davidsen T.M."/>
            <person name="Wayne K.J."/>
            <person name="Tettelin H."/>
            <person name="Glass J.I."/>
            <person name="Rusch D."/>
            <person name="Podicherti R."/>
            <person name="Tsui H.-C.T."/>
            <person name="Winkler M.E."/>
        </authorList>
    </citation>
    <scope>NUCLEOTIDE SEQUENCE</scope>
</reference>
<dbReference type="InterPro" id="IPR004100">
    <property type="entry name" value="ATPase_F1/V1/A1_a/bsu_N"/>
</dbReference>
<accession>A0A381YSK8</accession>
<dbReference type="Pfam" id="PF00006">
    <property type="entry name" value="ATP-synt_ab"/>
    <property type="match status" value="1"/>
</dbReference>
<dbReference type="CDD" id="cd01133">
    <property type="entry name" value="F1-ATPase_beta_CD"/>
    <property type="match status" value="1"/>
</dbReference>
<evidence type="ECO:0000256" key="10">
    <source>
        <dbReference type="ARBA" id="ARBA00023310"/>
    </source>
</evidence>
<feature type="domain" description="AAA+ ATPase" evidence="11">
    <location>
        <begin position="142"/>
        <end position="327"/>
    </location>
</feature>
<evidence type="ECO:0000256" key="8">
    <source>
        <dbReference type="ARBA" id="ARBA00023136"/>
    </source>
</evidence>
<protein>
    <recommendedName>
        <fullName evidence="11">AAA+ ATPase domain-containing protein</fullName>
    </recommendedName>
</protein>
<keyword evidence="4" id="KW-0547">Nucleotide-binding</keyword>
<evidence type="ECO:0000256" key="9">
    <source>
        <dbReference type="ARBA" id="ARBA00023196"/>
    </source>
</evidence>
<evidence type="ECO:0000256" key="2">
    <source>
        <dbReference type="ARBA" id="ARBA00008936"/>
    </source>
</evidence>
<dbReference type="Gene3D" id="3.40.50.300">
    <property type="entry name" value="P-loop containing nucleotide triphosphate hydrolases"/>
    <property type="match status" value="1"/>
</dbReference>
<dbReference type="NCBIfam" id="TIGR01039">
    <property type="entry name" value="atpD"/>
    <property type="match status" value="1"/>
</dbReference>
<comment type="subcellular location">
    <subcellularLocation>
        <location evidence="1">Membrane</location>
    </subcellularLocation>
</comment>
<gene>
    <name evidence="12" type="ORF">METZ01_LOCUS132882</name>
</gene>
<evidence type="ECO:0000256" key="1">
    <source>
        <dbReference type="ARBA" id="ARBA00004370"/>
    </source>
</evidence>
<dbReference type="PANTHER" id="PTHR15184">
    <property type="entry name" value="ATP SYNTHASE"/>
    <property type="match status" value="1"/>
</dbReference>
<dbReference type="GO" id="GO:0045259">
    <property type="term" value="C:proton-transporting ATP synthase complex"/>
    <property type="evidence" value="ECO:0007669"/>
    <property type="project" value="UniProtKB-KW"/>
</dbReference>
<dbReference type="InterPro" id="IPR000194">
    <property type="entry name" value="ATPase_F1/V1/A1_a/bsu_nucl-bd"/>
</dbReference>